<proteinExistence type="predicted"/>
<protein>
    <submittedName>
        <fullName evidence="2">Uncharacterized protein</fullName>
    </submittedName>
</protein>
<reference evidence="2" key="1">
    <citation type="journal article" date="2019" name="Sci. Rep.">
        <title>Draft genome of Tanacetum cinerariifolium, the natural source of mosquito coil.</title>
        <authorList>
            <person name="Yamashiro T."/>
            <person name="Shiraishi A."/>
            <person name="Satake H."/>
            <person name="Nakayama K."/>
        </authorList>
    </citation>
    <scope>NUCLEOTIDE SEQUENCE</scope>
</reference>
<name>A0A6L2LGC6_TANCI</name>
<comment type="caution">
    <text evidence="2">The sequence shown here is derived from an EMBL/GenBank/DDBJ whole genome shotgun (WGS) entry which is preliminary data.</text>
</comment>
<feature type="region of interest" description="Disordered" evidence="1">
    <location>
        <begin position="61"/>
        <end position="82"/>
    </location>
</feature>
<gene>
    <name evidence="2" type="ORF">Tci_032666</name>
</gene>
<evidence type="ECO:0000256" key="1">
    <source>
        <dbReference type="SAM" id="MobiDB-lite"/>
    </source>
</evidence>
<sequence>MVQVSLWGFVSEVVGNVWSDGVAGKGFHLIDPDEFEAPQSLEQAPPSPDYVTGLEYSEYVASSDDEIPVEDQPIPVDASPTALSPAYVADSNLEEDLEEDHVDYPADGGDADDEEEESEASKEDEDEDEEHLASADSAALPAIDPVPSAEETEPFKTDESAATPPLPISLQTRVLFSYTGLHRAWKTVRPQPPMAASTKALIAEYASTPIPPSPPSSLSPLSSLLPRIPSPPLLLPPLHTSPTYASAPLGYRTTMIQLRA</sequence>
<accession>A0A6L2LGC6</accession>
<organism evidence="2">
    <name type="scientific">Tanacetum cinerariifolium</name>
    <name type="common">Dalmatian daisy</name>
    <name type="synonym">Chrysanthemum cinerariifolium</name>
    <dbReference type="NCBI Taxonomy" id="118510"/>
    <lineage>
        <taxon>Eukaryota</taxon>
        <taxon>Viridiplantae</taxon>
        <taxon>Streptophyta</taxon>
        <taxon>Embryophyta</taxon>
        <taxon>Tracheophyta</taxon>
        <taxon>Spermatophyta</taxon>
        <taxon>Magnoliopsida</taxon>
        <taxon>eudicotyledons</taxon>
        <taxon>Gunneridae</taxon>
        <taxon>Pentapetalae</taxon>
        <taxon>asterids</taxon>
        <taxon>campanulids</taxon>
        <taxon>Asterales</taxon>
        <taxon>Asteraceae</taxon>
        <taxon>Asteroideae</taxon>
        <taxon>Anthemideae</taxon>
        <taxon>Anthemidinae</taxon>
        <taxon>Tanacetum</taxon>
    </lineage>
</organism>
<feature type="compositionally biased region" description="Acidic residues" evidence="1">
    <location>
        <begin position="109"/>
        <end position="130"/>
    </location>
</feature>
<feature type="region of interest" description="Disordered" evidence="1">
    <location>
        <begin position="101"/>
        <end position="142"/>
    </location>
</feature>
<dbReference type="AlphaFoldDB" id="A0A6L2LGC6"/>
<dbReference type="EMBL" id="BKCJ010004378">
    <property type="protein sequence ID" value="GEU60688.1"/>
    <property type="molecule type" value="Genomic_DNA"/>
</dbReference>
<evidence type="ECO:0000313" key="2">
    <source>
        <dbReference type="EMBL" id="GEU60688.1"/>
    </source>
</evidence>